<evidence type="ECO:0000256" key="1">
    <source>
        <dbReference type="SAM" id="MobiDB-lite"/>
    </source>
</evidence>
<dbReference type="HOGENOM" id="CLU_344048_0_0_1"/>
<dbReference type="Pfam" id="PF08578">
    <property type="entry name" value="DUF1765"/>
    <property type="match status" value="1"/>
</dbReference>
<dbReference type="PANTHER" id="PTHR35397:SF1">
    <property type="entry name" value="ARMADILLO-LIKE HELICAL DOMAIN-CONTAINING PROTEIN"/>
    <property type="match status" value="1"/>
</dbReference>
<dbReference type="PANTHER" id="PTHR35397">
    <property type="entry name" value="C2 DOMAIN-CONTAINING PROTEIN-RELATED"/>
    <property type="match status" value="1"/>
</dbReference>
<feature type="region of interest" description="Disordered" evidence="1">
    <location>
        <begin position="1"/>
        <end position="22"/>
    </location>
</feature>
<gene>
    <name evidence="2" type="primary">AlNc14C8G1082</name>
    <name evidence="2" type="ORF">ALNC14_012250</name>
</gene>
<feature type="region of interest" description="Disordered" evidence="1">
    <location>
        <begin position="293"/>
        <end position="317"/>
    </location>
</feature>
<accession>F0W203</accession>
<name>F0W203_9STRA</name>
<dbReference type="InterPro" id="IPR013887">
    <property type="entry name" value="UPF0592"/>
</dbReference>
<reference evidence="2" key="2">
    <citation type="submission" date="2011-02" db="EMBL/GenBank/DDBJ databases">
        <authorList>
            <person name="MacLean D."/>
        </authorList>
    </citation>
    <scope>NUCLEOTIDE SEQUENCE</scope>
</reference>
<dbReference type="AlphaFoldDB" id="F0W203"/>
<proteinExistence type="predicted"/>
<dbReference type="EMBL" id="FR824053">
    <property type="protein sequence ID" value="CCA15082.1"/>
    <property type="molecule type" value="Genomic_DNA"/>
</dbReference>
<reference evidence="2" key="1">
    <citation type="journal article" date="2011" name="PLoS Biol.">
        <title>Gene gain and loss during evolution of obligate parasitism in the white rust pathogen of Arabidopsis thaliana.</title>
        <authorList>
            <person name="Kemen E."/>
            <person name="Gardiner A."/>
            <person name="Schultz-Larsen T."/>
            <person name="Kemen A.C."/>
            <person name="Balmuth A.L."/>
            <person name="Robert-Seilaniantz A."/>
            <person name="Bailey K."/>
            <person name="Holub E."/>
            <person name="Studholme D.J."/>
            <person name="Maclean D."/>
            <person name="Jones J.D."/>
        </authorList>
    </citation>
    <scope>NUCLEOTIDE SEQUENCE</scope>
</reference>
<organism evidence="2">
    <name type="scientific">Albugo laibachii Nc14</name>
    <dbReference type="NCBI Taxonomy" id="890382"/>
    <lineage>
        <taxon>Eukaryota</taxon>
        <taxon>Sar</taxon>
        <taxon>Stramenopiles</taxon>
        <taxon>Oomycota</taxon>
        <taxon>Peronosporomycetes</taxon>
        <taxon>Albuginales</taxon>
        <taxon>Albuginaceae</taxon>
        <taxon>Albugo</taxon>
    </lineage>
</organism>
<sequence length="897" mass="103207">MFGWSEKISFTEPPSHERESPPAHLLFTPQLHHQLQCLSKTREWSVFSPRGSTNHSYNQTKILASGFDKNHIELNGWELEKKVVALTEMKALLQEPYFYYLDWRTQNSKEENKSDRPIREIGGSKVANSRNLSVVTSQRMEQEKPSSLWKQYYRSFPFQKTLPLGIGQTCLLDLWEYLLDMCEVLPIRNRSRNIFLQLASCVCRRAEFIHGYQLHEQSVSISVDLKVLERYHRLLCRGVRIAASQLNQSLTTPPDCLRYIGEMYAAIYLRFPSTSSRVLAAVNEGLHKMKLNPGNAKSFHKGKNNSSSSEIRSEPTSHWHEIKSVRIDADIQAFDLNECKQLVLGQFFAFKKSEEMLGINEKHCKARGSSGLIYENVDVTLKVAFEQEMAQSDDRECTAFLSSIPLLYSSSKNQALLMERDIITFDDLDKMLGPFLNRIQQPARENMLIVPFTAALFRDIRHWRQGFSRSIQARESKSKPQKIMIWHCIPGYLVLVRAIFTLFRQICRRRAHGSLNPIALTLKPVGLLSSRKEHEESLPEDYWAAYWHNRDLAPILDEFTEIFQNNWLVNPFVQVALEGTNILDSASVNYSITILQKLLMIAASTCTRSGRRQLWSSHHDFIRGIVPRFVLNVSVTFDSDYFIQAVQKALGSLHVEILLKIMTFLYTTIALIPPNGRQRLFGETLLRKNFFNFFLHWNEEVRKIFCHLVVYRMALSNRLALPCSSDRVLLVHTPYFEGSDSSPTTSPVTMYWTQFTDFAQTIFRSSDESYGSETQEFSGARAVQNLINWDSTARLRGEHSSANNAVFRESLSDEELSVDLSLASKLDVVFKMLADQLKDDAGPPYFERRLEIYAEKAMAQYVFLLKGYYEAAFDRPQSVPTPPSLEFNITYCAFRGG</sequence>
<evidence type="ECO:0000313" key="2">
    <source>
        <dbReference type="EMBL" id="CCA15082.1"/>
    </source>
</evidence>
<protein>
    <submittedName>
        <fullName evidence="2">Uncharacterized protein AlNc14C8G1082</fullName>
    </submittedName>
</protein>